<dbReference type="Pfam" id="PF00392">
    <property type="entry name" value="GntR"/>
    <property type="match status" value="1"/>
</dbReference>
<evidence type="ECO:0000259" key="4">
    <source>
        <dbReference type="PROSITE" id="PS50949"/>
    </source>
</evidence>
<gene>
    <name evidence="5" type="ORF">GKE73_04045</name>
</gene>
<dbReference type="Gene3D" id="1.10.10.10">
    <property type="entry name" value="Winged helix-like DNA-binding domain superfamily/Winged helix DNA-binding domain"/>
    <property type="match status" value="1"/>
</dbReference>
<dbReference type="InterPro" id="IPR008920">
    <property type="entry name" value="TF_FadR/GntR_C"/>
</dbReference>
<organism evidence="5 6">
    <name type="scientific">Paludibacterium denitrificans</name>
    <dbReference type="NCBI Taxonomy" id="2675226"/>
    <lineage>
        <taxon>Bacteria</taxon>
        <taxon>Pseudomonadati</taxon>
        <taxon>Pseudomonadota</taxon>
        <taxon>Betaproteobacteria</taxon>
        <taxon>Neisseriales</taxon>
        <taxon>Chromobacteriaceae</taxon>
        <taxon>Paludibacterium</taxon>
    </lineage>
</organism>
<dbReference type="PROSITE" id="PS50949">
    <property type="entry name" value="HTH_GNTR"/>
    <property type="match status" value="1"/>
</dbReference>
<accession>A0A844GBM1</accession>
<dbReference type="Pfam" id="PF07729">
    <property type="entry name" value="FCD"/>
    <property type="match status" value="1"/>
</dbReference>
<protein>
    <submittedName>
        <fullName evidence="5">GntR family transcriptional regulator</fullName>
    </submittedName>
</protein>
<dbReference type="InterPro" id="IPR036388">
    <property type="entry name" value="WH-like_DNA-bd_sf"/>
</dbReference>
<dbReference type="InterPro" id="IPR036390">
    <property type="entry name" value="WH_DNA-bd_sf"/>
</dbReference>
<feature type="domain" description="HTH gntR-type" evidence="4">
    <location>
        <begin position="7"/>
        <end position="74"/>
    </location>
</feature>
<proteinExistence type="predicted"/>
<dbReference type="SUPFAM" id="SSF46785">
    <property type="entry name" value="Winged helix' DNA-binding domain"/>
    <property type="match status" value="1"/>
</dbReference>
<reference evidence="5 6" key="1">
    <citation type="submission" date="2019-11" db="EMBL/GenBank/DDBJ databases">
        <title>Draft genome sequence of Paludibacterium sp. dN18-1.</title>
        <authorList>
            <person name="Im W.-T."/>
        </authorList>
    </citation>
    <scope>NUCLEOTIDE SEQUENCE [LARGE SCALE GENOMIC DNA]</scope>
    <source>
        <strain evidence="6">dN 18-1</strain>
    </source>
</reference>
<sequence>MTFKATDSLAEQIAQYLGNQIIQGQVAPGERIQELRIASELRVSRGSVREALLILQRRHLVEIFPRRGAVVSSITASDVRDFFELWFLLLDRAVCHLALAWRNEDLAVFFELMAQLDACHSQHDLQGFYENGVEFLRALYTHDSNRYLRDTLLDLLPLTQRCVHAILRAGKSQISHTHRFLNDLLKAIIARDTDSLHACVTAFGKDYSLLAQQSAVALEGSAPR</sequence>
<dbReference type="EMBL" id="WLYX01000001">
    <property type="protein sequence ID" value="MTD32750.1"/>
    <property type="molecule type" value="Genomic_DNA"/>
</dbReference>
<name>A0A844GBM1_9NEIS</name>
<evidence type="ECO:0000256" key="3">
    <source>
        <dbReference type="ARBA" id="ARBA00023163"/>
    </source>
</evidence>
<keyword evidence="3" id="KW-0804">Transcription</keyword>
<dbReference type="Gene3D" id="1.20.120.530">
    <property type="entry name" value="GntR ligand-binding domain-like"/>
    <property type="match status" value="1"/>
</dbReference>
<dbReference type="Proteomes" id="UP000446658">
    <property type="component" value="Unassembled WGS sequence"/>
</dbReference>
<dbReference type="PANTHER" id="PTHR43537">
    <property type="entry name" value="TRANSCRIPTIONAL REGULATOR, GNTR FAMILY"/>
    <property type="match status" value="1"/>
</dbReference>
<dbReference type="CDD" id="cd07377">
    <property type="entry name" value="WHTH_GntR"/>
    <property type="match status" value="1"/>
</dbReference>
<evidence type="ECO:0000256" key="2">
    <source>
        <dbReference type="ARBA" id="ARBA00023125"/>
    </source>
</evidence>
<keyword evidence="6" id="KW-1185">Reference proteome</keyword>
<dbReference type="SUPFAM" id="SSF48008">
    <property type="entry name" value="GntR ligand-binding domain-like"/>
    <property type="match status" value="1"/>
</dbReference>
<dbReference type="AlphaFoldDB" id="A0A844GBM1"/>
<evidence type="ECO:0000256" key="1">
    <source>
        <dbReference type="ARBA" id="ARBA00023015"/>
    </source>
</evidence>
<dbReference type="PANTHER" id="PTHR43537:SF24">
    <property type="entry name" value="GLUCONATE OPERON TRANSCRIPTIONAL REPRESSOR"/>
    <property type="match status" value="1"/>
</dbReference>
<evidence type="ECO:0000313" key="6">
    <source>
        <dbReference type="Proteomes" id="UP000446658"/>
    </source>
</evidence>
<dbReference type="InterPro" id="IPR011711">
    <property type="entry name" value="GntR_C"/>
</dbReference>
<keyword evidence="1" id="KW-0805">Transcription regulation</keyword>
<dbReference type="GO" id="GO:0003700">
    <property type="term" value="F:DNA-binding transcription factor activity"/>
    <property type="evidence" value="ECO:0007669"/>
    <property type="project" value="InterPro"/>
</dbReference>
<dbReference type="SMART" id="SM00895">
    <property type="entry name" value="FCD"/>
    <property type="match status" value="1"/>
</dbReference>
<dbReference type="InterPro" id="IPR000524">
    <property type="entry name" value="Tscrpt_reg_HTH_GntR"/>
</dbReference>
<keyword evidence="2" id="KW-0238">DNA-binding</keyword>
<evidence type="ECO:0000313" key="5">
    <source>
        <dbReference type="EMBL" id="MTD32750.1"/>
    </source>
</evidence>
<comment type="caution">
    <text evidence="5">The sequence shown here is derived from an EMBL/GenBank/DDBJ whole genome shotgun (WGS) entry which is preliminary data.</text>
</comment>
<dbReference type="RefSeq" id="WP_230369301.1">
    <property type="nucleotide sequence ID" value="NZ_WLYX01000001.1"/>
</dbReference>
<dbReference type="SMART" id="SM00345">
    <property type="entry name" value="HTH_GNTR"/>
    <property type="match status" value="1"/>
</dbReference>
<dbReference type="GO" id="GO:0003677">
    <property type="term" value="F:DNA binding"/>
    <property type="evidence" value="ECO:0007669"/>
    <property type="project" value="UniProtKB-KW"/>
</dbReference>